<feature type="transmembrane region" description="Helical" evidence="1">
    <location>
        <begin position="29"/>
        <end position="45"/>
    </location>
</feature>
<dbReference type="EMBL" id="JAJCGD010000048">
    <property type="protein sequence ID" value="MCB6829320.1"/>
    <property type="molecule type" value="Genomic_DNA"/>
</dbReference>
<feature type="transmembrane region" description="Helical" evidence="1">
    <location>
        <begin position="160"/>
        <end position="181"/>
    </location>
</feature>
<keyword evidence="1" id="KW-1133">Transmembrane helix</keyword>
<feature type="transmembrane region" description="Helical" evidence="1">
    <location>
        <begin position="51"/>
        <end position="72"/>
    </location>
</feature>
<feature type="transmembrane region" description="Helical" evidence="1">
    <location>
        <begin position="6"/>
        <end position="22"/>
    </location>
</feature>
<protein>
    <submittedName>
        <fullName evidence="2">Uncharacterized protein</fullName>
    </submittedName>
</protein>
<proteinExistence type="predicted"/>
<evidence type="ECO:0000313" key="3">
    <source>
        <dbReference type="Proteomes" id="UP001198190"/>
    </source>
</evidence>
<dbReference type="AlphaFoldDB" id="A0AAW4U7K3"/>
<dbReference type="Proteomes" id="UP001198190">
    <property type="component" value="Unassembled WGS sequence"/>
</dbReference>
<evidence type="ECO:0000256" key="1">
    <source>
        <dbReference type="SAM" id="Phobius"/>
    </source>
</evidence>
<gene>
    <name evidence="2" type="ORF">LIY65_11535</name>
</gene>
<comment type="caution">
    <text evidence="2">The sequence shown here is derived from an EMBL/GenBank/DDBJ whole genome shotgun (WGS) entry which is preliminary data.</text>
</comment>
<reference evidence="2" key="1">
    <citation type="submission" date="2021-10" db="EMBL/GenBank/DDBJ databases">
        <title>Collection of gut derived symbiotic bacterial strains cultured from healthy donors.</title>
        <authorList>
            <person name="Lin H."/>
            <person name="Littmann E."/>
            <person name="Claire K."/>
            <person name="Pamer E."/>
        </authorList>
    </citation>
    <scope>NUCLEOTIDE SEQUENCE</scope>
    <source>
        <strain evidence="2">MSK.7.16</strain>
    </source>
</reference>
<keyword evidence="1" id="KW-0812">Transmembrane</keyword>
<evidence type="ECO:0000313" key="2">
    <source>
        <dbReference type="EMBL" id="MCB6829320.1"/>
    </source>
</evidence>
<feature type="transmembrane region" description="Helical" evidence="1">
    <location>
        <begin position="187"/>
        <end position="206"/>
    </location>
</feature>
<feature type="transmembrane region" description="Helical" evidence="1">
    <location>
        <begin position="132"/>
        <end position="153"/>
    </location>
</feature>
<feature type="transmembrane region" description="Helical" evidence="1">
    <location>
        <begin position="93"/>
        <end position="112"/>
    </location>
</feature>
<keyword evidence="1" id="KW-0472">Membrane</keyword>
<sequence length="209" mass="24000">MSLNISYIIISLIFIALIIEDFKTKYIDIRLCILLFISVIFNVYVNENISLLEYFSNSVYGLFFMLFIYILCLKVLKIESNIDINDESIENNVVALGFIPSFSMALLIYYFNKNNIIISQLINDSALFLSNLGVYIAIILLSYMVLKLIYIFYLKTKKEALIIAGFGDGDVIVLTILIGIIGLNVFIFIFTIALIVHILSYVIYFLRKE</sequence>
<organism evidence="2 3">
    <name type="scientific">Megamonas funiformis</name>
    <dbReference type="NCBI Taxonomy" id="437897"/>
    <lineage>
        <taxon>Bacteria</taxon>
        <taxon>Bacillati</taxon>
        <taxon>Bacillota</taxon>
        <taxon>Negativicutes</taxon>
        <taxon>Selenomonadales</taxon>
        <taxon>Selenomonadaceae</taxon>
        <taxon>Megamonas</taxon>
    </lineage>
</organism>
<name>A0AAW4U7K3_9FIRM</name>
<accession>A0AAW4U7K3</accession>
<dbReference type="RefSeq" id="WP_227153350.1">
    <property type="nucleotide sequence ID" value="NZ_JAJCGD010000048.1"/>
</dbReference>